<dbReference type="EMBL" id="LFJN01000011">
    <property type="protein sequence ID" value="KPI40725.1"/>
    <property type="molecule type" value="Genomic_DNA"/>
</dbReference>
<comment type="similarity">
    <text evidence="1">Belongs to the Gfa family.</text>
</comment>
<dbReference type="SUPFAM" id="SSF51316">
    <property type="entry name" value="Mss4-like"/>
    <property type="match status" value="2"/>
</dbReference>
<keyword evidence="3" id="KW-0862">Zinc</keyword>
<organism evidence="6 7">
    <name type="scientific">Cyphellophora attinorum</name>
    <dbReference type="NCBI Taxonomy" id="1664694"/>
    <lineage>
        <taxon>Eukaryota</taxon>
        <taxon>Fungi</taxon>
        <taxon>Dikarya</taxon>
        <taxon>Ascomycota</taxon>
        <taxon>Pezizomycotina</taxon>
        <taxon>Eurotiomycetes</taxon>
        <taxon>Chaetothyriomycetidae</taxon>
        <taxon>Chaetothyriales</taxon>
        <taxon>Cyphellophoraceae</taxon>
        <taxon>Cyphellophora</taxon>
    </lineage>
</organism>
<dbReference type="OrthoDB" id="5422068at2759"/>
<dbReference type="PANTHER" id="PTHR33337:SF40">
    <property type="entry name" value="CENP-V_GFA DOMAIN-CONTAINING PROTEIN-RELATED"/>
    <property type="match status" value="1"/>
</dbReference>
<dbReference type="AlphaFoldDB" id="A0A0N1NZR1"/>
<dbReference type="RefSeq" id="XP_018000688.1">
    <property type="nucleotide sequence ID" value="XM_018139381.1"/>
</dbReference>
<evidence type="ECO:0000313" key="7">
    <source>
        <dbReference type="Proteomes" id="UP000038010"/>
    </source>
</evidence>
<proteinExistence type="inferred from homology"/>
<evidence type="ECO:0000256" key="3">
    <source>
        <dbReference type="ARBA" id="ARBA00022833"/>
    </source>
</evidence>
<evidence type="ECO:0000256" key="1">
    <source>
        <dbReference type="ARBA" id="ARBA00005495"/>
    </source>
</evidence>
<dbReference type="Gene3D" id="3.90.1590.10">
    <property type="entry name" value="glutathione-dependent formaldehyde- activating enzyme (gfa)"/>
    <property type="match status" value="2"/>
</dbReference>
<name>A0A0N1NZR1_9EURO</name>
<dbReference type="PANTHER" id="PTHR33337">
    <property type="entry name" value="GFA DOMAIN-CONTAINING PROTEIN"/>
    <property type="match status" value="1"/>
</dbReference>
<feature type="domain" description="CENP-V/GFA" evidence="5">
    <location>
        <begin position="13"/>
        <end position="129"/>
    </location>
</feature>
<dbReference type="InterPro" id="IPR006913">
    <property type="entry name" value="CENP-V/GFA"/>
</dbReference>
<comment type="caution">
    <text evidence="6">The sequence shown here is derived from an EMBL/GenBank/DDBJ whole genome shotgun (WGS) entry which is preliminary data.</text>
</comment>
<keyword evidence="7" id="KW-1185">Reference proteome</keyword>
<keyword evidence="2" id="KW-0479">Metal-binding</keyword>
<dbReference type="GO" id="GO:0046872">
    <property type="term" value="F:metal ion binding"/>
    <property type="evidence" value="ECO:0007669"/>
    <property type="project" value="UniProtKB-KW"/>
</dbReference>
<keyword evidence="4" id="KW-0456">Lyase</keyword>
<dbReference type="Proteomes" id="UP000038010">
    <property type="component" value="Unassembled WGS sequence"/>
</dbReference>
<gene>
    <name evidence="6" type="ORF">AB675_10598</name>
</gene>
<dbReference type="GO" id="GO:0016846">
    <property type="term" value="F:carbon-sulfur lyase activity"/>
    <property type="evidence" value="ECO:0007669"/>
    <property type="project" value="InterPro"/>
</dbReference>
<dbReference type="InterPro" id="IPR011057">
    <property type="entry name" value="Mss4-like_sf"/>
</dbReference>
<evidence type="ECO:0000256" key="2">
    <source>
        <dbReference type="ARBA" id="ARBA00022723"/>
    </source>
</evidence>
<feature type="domain" description="CENP-V/GFA" evidence="5">
    <location>
        <begin position="200"/>
        <end position="317"/>
    </location>
</feature>
<evidence type="ECO:0000256" key="4">
    <source>
        <dbReference type="ARBA" id="ARBA00023239"/>
    </source>
</evidence>
<evidence type="ECO:0000313" key="6">
    <source>
        <dbReference type="EMBL" id="KPI40725.1"/>
    </source>
</evidence>
<sequence length="360" mass="39473">MATKPTSPHTTTLQATCHCHTFSQTLTLPNTAFPLKSSICQCNTCRHVTAQLLSTFAVIPGPLPDACFFTHLAKYESTKGFERWFCPVCGASVLNVERRKGGTEVAEWEFATGVLEFPEQEKLGKGPLDGRLSRALMWVADTTDGGAVGWVNNGRGGEGLPGGRFMKGRDSETISDTTAMEMMVSNAKGLASSPKEDDVLRVHCHCRRVQLTIHAPSPAANPKDSSAEFCACTSCRKSSGFEITSWAHVAKDKVTTTDGRPHTEILTELAHYESSMGTHRYFCKTCGATIAYDRDDLKRLDLALGLMDDGKGSGRFDEWFTWNPDGEGVAYMEDARDRGFVSRLAEGVGRDTTRRDQGRR</sequence>
<dbReference type="GeneID" id="28731261"/>
<reference evidence="6 7" key="1">
    <citation type="submission" date="2015-06" db="EMBL/GenBank/DDBJ databases">
        <title>Draft genome of the ant-associated black yeast Phialophora attae CBS 131958.</title>
        <authorList>
            <person name="Moreno L.F."/>
            <person name="Stielow B.J."/>
            <person name="de Hoog S."/>
            <person name="Vicente V.A."/>
            <person name="Weiss V.A."/>
            <person name="de Vries M."/>
            <person name="Cruz L.M."/>
            <person name="Souza E.M."/>
        </authorList>
    </citation>
    <scope>NUCLEOTIDE SEQUENCE [LARGE SCALE GENOMIC DNA]</scope>
    <source>
        <strain evidence="6 7">CBS 131958</strain>
    </source>
</reference>
<dbReference type="Pfam" id="PF04828">
    <property type="entry name" value="GFA"/>
    <property type="match status" value="2"/>
</dbReference>
<accession>A0A0N1NZR1</accession>
<protein>
    <recommendedName>
        <fullName evidence="5">CENP-V/GFA domain-containing protein</fullName>
    </recommendedName>
</protein>
<dbReference type="VEuPathDB" id="FungiDB:AB675_10598"/>
<evidence type="ECO:0000259" key="5">
    <source>
        <dbReference type="PROSITE" id="PS51891"/>
    </source>
</evidence>
<dbReference type="PROSITE" id="PS51891">
    <property type="entry name" value="CENP_V_GFA"/>
    <property type="match status" value="2"/>
</dbReference>